<dbReference type="CDD" id="cd03443">
    <property type="entry name" value="PaaI_thioesterase"/>
    <property type="match status" value="1"/>
</dbReference>
<comment type="caution">
    <text evidence="4">The sequence shown here is derived from an EMBL/GenBank/DDBJ whole genome shotgun (WGS) entry which is preliminary data.</text>
</comment>
<keyword evidence="2" id="KW-0378">Hydrolase</keyword>
<protein>
    <submittedName>
        <fullName evidence="4">PaaI family thioesterase</fullName>
    </submittedName>
</protein>
<evidence type="ECO:0000256" key="2">
    <source>
        <dbReference type="ARBA" id="ARBA00022801"/>
    </source>
</evidence>
<evidence type="ECO:0000256" key="1">
    <source>
        <dbReference type="ARBA" id="ARBA00008324"/>
    </source>
</evidence>
<evidence type="ECO:0000259" key="3">
    <source>
        <dbReference type="Pfam" id="PF03061"/>
    </source>
</evidence>
<sequence length="135" mass="14754">MNIYERIETSLAKQQFSTLLGIQLEAVEEGFVSLSCKKRDDLTQQHGFLHAGVTTTLADSACGYAALTTMEEGDEVLSVEFKINLLRPAVGDEIRADAKVIKAGKTLTITEATVYDIKTNKEIAKMQATMVRVVG</sequence>
<dbReference type="GO" id="GO:0047617">
    <property type="term" value="F:fatty acyl-CoA hydrolase activity"/>
    <property type="evidence" value="ECO:0007669"/>
    <property type="project" value="InterPro"/>
</dbReference>
<dbReference type="OrthoDB" id="337200at2"/>
<comment type="similarity">
    <text evidence="1">Belongs to the thioesterase PaaI family.</text>
</comment>
<dbReference type="InterPro" id="IPR003736">
    <property type="entry name" value="PAAI_dom"/>
</dbReference>
<accession>A0A3N4G1E5</accession>
<dbReference type="InterPro" id="IPR039298">
    <property type="entry name" value="ACOT13"/>
</dbReference>
<dbReference type="InterPro" id="IPR029069">
    <property type="entry name" value="HotDog_dom_sf"/>
</dbReference>
<dbReference type="EMBL" id="RKMG01000038">
    <property type="protein sequence ID" value="RPA56783.1"/>
    <property type="molecule type" value="Genomic_DNA"/>
</dbReference>
<dbReference type="InterPro" id="IPR006683">
    <property type="entry name" value="Thioestr_dom"/>
</dbReference>
<dbReference type="PANTHER" id="PTHR21660:SF1">
    <property type="entry name" value="ACYL-COENZYME A THIOESTERASE 13"/>
    <property type="match status" value="1"/>
</dbReference>
<dbReference type="Pfam" id="PF03061">
    <property type="entry name" value="4HBT"/>
    <property type="match status" value="1"/>
</dbReference>
<dbReference type="PANTHER" id="PTHR21660">
    <property type="entry name" value="THIOESTERASE SUPERFAMILY MEMBER-RELATED"/>
    <property type="match status" value="1"/>
</dbReference>
<gene>
    <name evidence="4" type="ORF">EF384_08810</name>
</gene>
<dbReference type="Gene3D" id="3.10.129.10">
    <property type="entry name" value="Hotdog Thioesterase"/>
    <property type="match status" value="1"/>
</dbReference>
<name>A0A3N4G1E5_9LACT</name>
<evidence type="ECO:0000313" key="5">
    <source>
        <dbReference type="Proteomes" id="UP000273977"/>
    </source>
</evidence>
<keyword evidence="5" id="KW-1185">Reference proteome</keyword>
<dbReference type="SUPFAM" id="SSF54637">
    <property type="entry name" value="Thioesterase/thiol ester dehydrase-isomerase"/>
    <property type="match status" value="1"/>
</dbReference>
<dbReference type="NCBIfam" id="TIGR00369">
    <property type="entry name" value="unchar_dom_1"/>
    <property type="match status" value="1"/>
</dbReference>
<organism evidence="4 5">
    <name type="scientific">Aerococcus agrisoli</name>
    <dbReference type="NCBI Taxonomy" id="2487350"/>
    <lineage>
        <taxon>Bacteria</taxon>
        <taxon>Bacillati</taxon>
        <taxon>Bacillota</taxon>
        <taxon>Bacilli</taxon>
        <taxon>Lactobacillales</taxon>
        <taxon>Aerococcaceae</taxon>
        <taxon>Aerococcus</taxon>
    </lineage>
</organism>
<feature type="domain" description="Thioesterase" evidence="3">
    <location>
        <begin position="46"/>
        <end position="120"/>
    </location>
</feature>
<dbReference type="Proteomes" id="UP000273977">
    <property type="component" value="Unassembled WGS sequence"/>
</dbReference>
<dbReference type="RefSeq" id="WP_123781226.1">
    <property type="nucleotide sequence ID" value="NZ_RKMG01000038.1"/>
</dbReference>
<evidence type="ECO:0000313" key="4">
    <source>
        <dbReference type="EMBL" id="RPA56783.1"/>
    </source>
</evidence>
<proteinExistence type="inferred from homology"/>
<reference evidence="4 5" key="1">
    <citation type="submission" date="2018-11" db="EMBL/GenBank/DDBJ databases">
        <title>Aerococcus sp. SJQ22, whole genome shotgun sequence.</title>
        <authorList>
            <person name="Sun L."/>
            <person name="Gao X."/>
            <person name="Chen W."/>
            <person name="Huang K."/>
        </authorList>
    </citation>
    <scope>NUCLEOTIDE SEQUENCE [LARGE SCALE GENOMIC DNA]</scope>
    <source>
        <strain evidence="4 5">SJQ22</strain>
    </source>
</reference>
<dbReference type="AlphaFoldDB" id="A0A3N4G1E5"/>